<dbReference type="InterPro" id="IPR002347">
    <property type="entry name" value="SDR_fam"/>
</dbReference>
<dbReference type="FunFam" id="3.40.50.720:FF:000115">
    <property type="entry name" value="3-oxoacyl-[acyl-carrier-protein] reductase FabG"/>
    <property type="match status" value="1"/>
</dbReference>
<evidence type="ECO:0000256" key="4">
    <source>
        <dbReference type="ARBA" id="ARBA00023002"/>
    </source>
</evidence>
<dbReference type="NCBIfam" id="TIGR01830">
    <property type="entry name" value="3oxo_ACP_reduc"/>
    <property type="match status" value="1"/>
</dbReference>
<dbReference type="PRINTS" id="PR00080">
    <property type="entry name" value="SDRFAMILY"/>
</dbReference>
<keyword evidence="8" id="KW-0443">Lipid metabolism</keyword>
<evidence type="ECO:0000313" key="11">
    <source>
        <dbReference type="Proteomes" id="UP000199182"/>
    </source>
</evidence>
<evidence type="ECO:0000256" key="6">
    <source>
        <dbReference type="PIRSR" id="PIRSR611284-1"/>
    </source>
</evidence>
<evidence type="ECO:0000256" key="8">
    <source>
        <dbReference type="RuleBase" id="RU366074"/>
    </source>
</evidence>
<evidence type="ECO:0000256" key="7">
    <source>
        <dbReference type="PIRSR" id="PIRSR611284-2"/>
    </source>
</evidence>
<feature type="active site" description="Proton acceptor" evidence="6">
    <location>
        <position position="157"/>
    </location>
</feature>
<dbReference type="Pfam" id="PF13561">
    <property type="entry name" value="adh_short_C2"/>
    <property type="match status" value="1"/>
</dbReference>
<comment type="similarity">
    <text evidence="1 8">Belongs to the short-chain dehydrogenases/reductases (SDR) family.</text>
</comment>
<feature type="binding site" evidence="7">
    <location>
        <position position="92"/>
    </location>
    <ligand>
        <name>NADP(+)</name>
        <dbReference type="ChEBI" id="CHEBI:58349"/>
    </ligand>
</feature>
<dbReference type="InterPro" id="IPR011284">
    <property type="entry name" value="3oxo_ACP_reduc"/>
</dbReference>
<proteinExistence type="inferred from homology"/>
<organism evidence="10 11">
    <name type="scientific">Acetanaerobacterium elongatum</name>
    <dbReference type="NCBI Taxonomy" id="258515"/>
    <lineage>
        <taxon>Bacteria</taxon>
        <taxon>Bacillati</taxon>
        <taxon>Bacillota</taxon>
        <taxon>Clostridia</taxon>
        <taxon>Eubacteriales</taxon>
        <taxon>Oscillospiraceae</taxon>
        <taxon>Acetanaerobacterium</taxon>
    </lineage>
</organism>
<dbReference type="PRINTS" id="PR00081">
    <property type="entry name" value="GDHRDH"/>
</dbReference>
<dbReference type="GO" id="GO:0006633">
    <property type="term" value="P:fatty acid biosynthetic process"/>
    <property type="evidence" value="ECO:0007669"/>
    <property type="project" value="UniProtKB-UniPathway"/>
</dbReference>
<keyword evidence="8" id="KW-0275">Fatty acid biosynthesis</keyword>
<dbReference type="AlphaFoldDB" id="A0A1H0EJV2"/>
<dbReference type="InterPro" id="IPR036291">
    <property type="entry name" value="NAD(P)-bd_dom_sf"/>
</dbReference>
<evidence type="ECO:0000256" key="1">
    <source>
        <dbReference type="ARBA" id="ARBA00006484"/>
    </source>
</evidence>
<comment type="pathway">
    <text evidence="8">Lipid metabolism; fatty acid biosynthesis.</text>
</comment>
<keyword evidence="4 8" id="KW-0560">Oxidoreductase</keyword>
<keyword evidence="8" id="KW-0444">Lipid biosynthesis</keyword>
<protein>
    <recommendedName>
        <fullName evidence="2 8">3-oxoacyl-[acyl-carrier-protein] reductase</fullName>
        <ecNumber evidence="2 8">1.1.1.100</ecNumber>
    </recommendedName>
</protein>
<dbReference type="EC" id="1.1.1.100" evidence="2 8"/>
<dbReference type="EMBL" id="FNID01000034">
    <property type="protein sequence ID" value="SDN82688.1"/>
    <property type="molecule type" value="Genomic_DNA"/>
</dbReference>
<comment type="catalytic activity">
    <reaction evidence="5 8">
        <text>a (3R)-hydroxyacyl-[ACP] + NADP(+) = a 3-oxoacyl-[ACP] + NADPH + H(+)</text>
        <dbReference type="Rhea" id="RHEA:17397"/>
        <dbReference type="Rhea" id="RHEA-COMP:9916"/>
        <dbReference type="Rhea" id="RHEA-COMP:9945"/>
        <dbReference type="ChEBI" id="CHEBI:15378"/>
        <dbReference type="ChEBI" id="CHEBI:57783"/>
        <dbReference type="ChEBI" id="CHEBI:58349"/>
        <dbReference type="ChEBI" id="CHEBI:78776"/>
        <dbReference type="ChEBI" id="CHEBI:78827"/>
        <dbReference type="EC" id="1.1.1.100"/>
    </reaction>
</comment>
<keyword evidence="8" id="KW-0276">Fatty acid metabolism</keyword>
<dbReference type="SUPFAM" id="SSF51735">
    <property type="entry name" value="NAD(P)-binding Rossmann-fold domains"/>
    <property type="match status" value="1"/>
</dbReference>
<dbReference type="InterPro" id="IPR057326">
    <property type="entry name" value="KR_dom"/>
</dbReference>
<reference evidence="10 11" key="1">
    <citation type="submission" date="2016-10" db="EMBL/GenBank/DDBJ databases">
        <authorList>
            <person name="de Groot N.N."/>
        </authorList>
    </citation>
    <scope>NUCLEOTIDE SEQUENCE [LARGE SCALE GENOMIC DNA]</scope>
    <source>
        <strain evidence="10 11">CGMCC 1.5012</strain>
    </source>
</reference>
<evidence type="ECO:0000313" key="10">
    <source>
        <dbReference type="EMBL" id="SDN82688.1"/>
    </source>
</evidence>
<dbReference type="GO" id="GO:0051287">
    <property type="term" value="F:NAD binding"/>
    <property type="evidence" value="ECO:0007669"/>
    <property type="project" value="UniProtKB-UniRule"/>
</dbReference>
<dbReference type="Gene3D" id="3.40.50.720">
    <property type="entry name" value="NAD(P)-binding Rossmann-like Domain"/>
    <property type="match status" value="1"/>
</dbReference>
<comment type="function">
    <text evidence="8">Catalyzes the NADPH-dependent reduction of beta-ketoacyl-ACP substrates to beta-hydroxyacyl-ACP products, the first reductive step in the elongation cycle of fatty acid biosynthesis.</text>
</comment>
<dbReference type="NCBIfam" id="NF009466">
    <property type="entry name" value="PRK12826.1-2"/>
    <property type="match status" value="1"/>
</dbReference>
<dbReference type="GO" id="GO:0004316">
    <property type="term" value="F:3-oxoacyl-[acyl-carrier-protein] reductase (NADPH) activity"/>
    <property type="evidence" value="ECO:0007669"/>
    <property type="project" value="UniProtKB-UniRule"/>
</dbReference>
<dbReference type="NCBIfam" id="NF005559">
    <property type="entry name" value="PRK07231.1"/>
    <property type="match status" value="1"/>
</dbReference>
<evidence type="ECO:0000256" key="5">
    <source>
        <dbReference type="ARBA" id="ARBA00048508"/>
    </source>
</evidence>
<dbReference type="PROSITE" id="PS00061">
    <property type="entry name" value="ADH_SHORT"/>
    <property type="match status" value="1"/>
</dbReference>
<name>A0A1H0EJV2_9FIRM</name>
<feature type="binding site" evidence="7">
    <location>
        <begin position="15"/>
        <end position="18"/>
    </location>
    <ligand>
        <name>NADP(+)</name>
        <dbReference type="ChEBI" id="CHEBI:58349"/>
    </ligand>
</feature>
<sequence>MRGVFCLSKTAVITGANRGIGAAIAIELAKRGFNIALLCRSAESGSTVAEQCRSFGVEAECFSCDVADFTACGEATDAVKERFGTIDVLVNNAGITKDGLLARMKEEQFDEVIRVNLKGAFNMMHHVGSVMMRQKSGHIINISSVVGLYGNAGQVNYAASKAGIVGMTLSAAKELAPRGITVNAVAPGFIETDMSDAIPQAAKEKMLAAIPMGRSGKPSEVATVVAFLASDDASYVTGQVIAIDGALMM</sequence>
<dbReference type="STRING" id="258515.SAMN05192585_13410"/>
<gene>
    <name evidence="10" type="ORF">SAMN05192585_13410</name>
</gene>
<accession>A0A1H0EJV2</accession>
<dbReference type="SMART" id="SM00822">
    <property type="entry name" value="PKS_KR"/>
    <property type="match status" value="1"/>
</dbReference>
<feature type="domain" description="Ketoreductase" evidence="9">
    <location>
        <begin position="9"/>
        <end position="188"/>
    </location>
</feature>
<dbReference type="CDD" id="cd05333">
    <property type="entry name" value="BKR_SDR_c"/>
    <property type="match status" value="1"/>
</dbReference>
<dbReference type="UniPathway" id="UPA00094"/>
<keyword evidence="11" id="KW-1185">Reference proteome</keyword>
<feature type="binding site" evidence="7">
    <location>
        <position position="190"/>
    </location>
    <ligand>
        <name>NADP(+)</name>
        <dbReference type="ChEBI" id="CHEBI:58349"/>
    </ligand>
</feature>
<dbReference type="PANTHER" id="PTHR42760">
    <property type="entry name" value="SHORT-CHAIN DEHYDROGENASES/REDUCTASES FAMILY MEMBER"/>
    <property type="match status" value="1"/>
</dbReference>
<evidence type="ECO:0000259" key="9">
    <source>
        <dbReference type="SMART" id="SM00822"/>
    </source>
</evidence>
<evidence type="ECO:0000256" key="2">
    <source>
        <dbReference type="ARBA" id="ARBA00012948"/>
    </source>
</evidence>
<dbReference type="Proteomes" id="UP000199182">
    <property type="component" value="Unassembled WGS sequence"/>
</dbReference>
<keyword evidence="3 7" id="KW-0521">NADP</keyword>
<evidence type="ECO:0000256" key="3">
    <source>
        <dbReference type="ARBA" id="ARBA00022857"/>
    </source>
</evidence>
<dbReference type="PANTHER" id="PTHR42760:SF133">
    <property type="entry name" value="3-OXOACYL-[ACYL-CARRIER-PROTEIN] REDUCTASE"/>
    <property type="match status" value="1"/>
</dbReference>
<feature type="binding site" evidence="7">
    <location>
        <begin position="157"/>
        <end position="161"/>
    </location>
    <ligand>
        <name>NADP(+)</name>
        <dbReference type="ChEBI" id="CHEBI:58349"/>
    </ligand>
</feature>
<comment type="subunit">
    <text evidence="8">Homotetramer.</text>
</comment>
<dbReference type="InterPro" id="IPR020904">
    <property type="entry name" value="Sc_DH/Rdtase_CS"/>
</dbReference>